<sequence length="306" mass="33793">MASIVLSPSPLNVALGGQNQLGMGFQGVTSCKVVGADPNLMEISPFIFTGFKSGFFRISLKPAASVGLLSAIHLLCMTIFNGEIKSNSIEVHGIDNSIMGDPHFFQVVFDSKKNSTESICYDVTGKSGQLIVIASKSDPGITVFGRLKDDYYMHEIIIAKLDKNLTISLKGIRFGDKEIEWLSSWTKELRVADFTYKMTNSRVDVNVVTKDFPTMSVTRGVHGISSMHLNVEFSTTDTIEGGLMGHVNRNNYQFFNSVQRFSAYGAVKVNSIMAPAWLKTMGHQSCWYMALKNLLAPSTIKDYIRD</sequence>
<dbReference type="EMBL" id="CAJFCJ010000008">
    <property type="protein sequence ID" value="CAD5118084.1"/>
    <property type="molecule type" value="Genomic_DNA"/>
</dbReference>
<evidence type="ECO:0000313" key="1">
    <source>
        <dbReference type="EMBL" id="CAD5118084.1"/>
    </source>
</evidence>
<reference evidence="1 2" key="1">
    <citation type="submission" date="2020-08" db="EMBL/GenBank/DDBJ databases">
        <authorList>
            <person name="Hejnol A."/>
        </authorList>
    </citation>
    <scope>NUCLEOTIDE SEQUENCE [LARGE SCALE GENOMIC DNA]</scope>
</reference>
<accession>A0A7I8VU09</accession>
<dbReference type="Proteomes" id="UP000549394">
    <property type="component" value="Unassembled WGS sequence"/>
</dbReference>
<dbReference type="AlphaFoldDB" id="A0A7I8VU09"/>
<gene>
    <name evidence="1" type="ORF">DGYR_LOCUS6520</name>
</gene>
<organism evidence="1 2">
    <name type="scientific">Dimorphilus gyrociliatus</name>
    <dbReference type="NCBI Taxonomy" id="2664684"/>
    <lineage>
        <taxon>Eukaryota</taxon>
        <taxon>Metazoa</taxon>
        <taxon>Spiralia</taxon>
        <taxon>Lophotrochozoa</taxon>
        <taxon>Annelida</taxon>
        <taxon>Polychaeta</taxon>
        <taxon>Polychaeta incertae sedis</taxon>
        <taxon>Dinophilidae</taxon>
        <taxon>Dimorphilus</taxon>
    </lineage>
</organism>
<proteinExistence type="predicted"/>
<name>A0A7I8VU09_9ANNE</name>
<protein>
    <submittedName>
        <fullName evidence="1">DgyrCDS6823</fullName>
    </submittedName>
</protein>
<comment type="caution">
    <text evidence="1">The sequence shown here is derived from an EMBL/GenBank/DDBJ whole genome shotgun (WGS) entry which is preliminary data.</text>
</comment>
<evidence type="ECO:0000313" key="2">
    <source>
        <dbReference type="Proteomes" id="UP000549394"/>
    </source>
</evidence>
<keyword evidence="2" id="KW-1185">Reference proteome</keyword>